<dbReference type="CDD" id="cd00882">
    <property type="entry name" value="Ras_like_GTPase"/>
    <property type="match status" value="1"/>
</dbReference>
<evidence type="ECO:0000256" key="1">
    <source>
        <dbReference type="ARBA" id="ARBA00005290"/>
    </source>
</evidence>
<keyword evidence="3" id="KW-0378">Hydrolase</keyword>
<dbReference type="Proteomes" id="UP001235760">
    <property type="component" value="Unassembled WGS sequence"/>
</dbReference>
<gene>
    <name evidence="5" type="ORF">Q8X39_10085</name>
</gene>
<dbReference type="InterPro" id="IPR027417">
    <property type="entry name" value="P-loop_NTPase"/>
</dbReference>
<reference evidence="5 6" key="1">
    <citation type="submission" date="2023-08" db="EMBL/GenBank/DDBJ databases">
        <authorList>
            <person name="Roldan D.M."/>
            <person name="Menes R.J."/>
        </authorList>
    </citation>
    <scope>NUCLEOTIDE SEQUENCE [LARGE SCALE GENOMIC DNA]</scope>
    <source>
        <strain evidence="5 6">CCM 2812</strain>
    </source>
</reference>
<proteinExistence type="inferred from homology"/>
<dbReference type="InterPro" id="IPR004130">
    <property type="entry name" value="Gpn"/>
</dbReference>
<dbReference type="InterPro" id="IPR052705">
    <property type="entry name" value="Gliding_Motility_GTPase"/>
</dbReference>
<dbReference type="EMBL" id="JAUZEE010000004">
    <property type="protein sequence ID" value="MDP4300983.1"/>
    <property type="molecule type" value="Genomic_DNA"/>
</dbReference>
<accession>A0ABT9G3D7</accession>
<evidence type="ECO:0000256" key="4">
    <source>
        <dbReference type="ARBA" id="ARBA00023134"/>
    </source>
</evidence>
<dbReference type="PANTHER" id="PTHR42708">
    <property type="entry name" value="ATP/GTP-BINDING PROTEIN-RELATED"/>
    <property type="match status" value="1"/>
</dbReference>
<evidence type="ECO:0000313" key="5">
    <source>
        <dbReference type="EMBL" id="MDP4300983.1"/>
    </source>
</evidence>
<organism evidence="5 6">
    <name type="scientific">Leptothrix discophora</name>
    <dbReference type="NCBI Taxonomy" id="89"/>
    <lineage>
        <taxon>Bacteria</taxon>
        <taxon>Pseudomonadati</taxon>
        <taxon>Pseudomonadota</taxon>
        <taxon>Betaproteobacteria</taxon>
        <taxon>Burkholderiales</taxon>
        <taxon>Sphaerotilaceae</taxon>
        <taxon>Leptothrix</taxon>
    </lineage>
</organism>
<comment type="caution">
    <text evidence="5">The sequence shown here is derived from an EMBL/GenBank/DDBJ whole genome shotgun (WGS) entry which is preliminary data.</text>
</comment>
<keyword evidence="4" id="KW-0342">GTP-binding</keyword>
<dbReference type="Gene3D" id="3.40.50.300">
    <property type="entry name" value="P-loop containing nucleotide triphosphate hydrolases"/>
    <property type="match status" value="1"/>
</dbReference>
<keyword evidence="6" id="KW-1185">Reference proteome</keyword>
<sequence>MAHKDHKIIFTGPVGAGKTTAIASISDIEPIRTDEQASDMTTRRKPATTVAMDYGMIRLGPTEKVHLYGTPGQERFDFMWEILTQGGIGLVLLLDNTRPTPFEDMKFYVKAFHDFISSTRLVIGITQMDTRSSPTLDDYVRQMKELDIDAPIFEVDARRREDVSSLIQAMLLSIDPVI</sequence>
<keyword evidence="2" id="KW-0547">Nucleotide-binding</keyword>
<dbReference type="SUPFAM" id="SSF52540">
    <property type="entry name" value="P-loop containing nucleoside triphosphate hydrolases"/>
    <property type="match status" value="1"/>
</dbReference>
<name>A0ABT9G3D7_LEPDI</name>
<evidence type="ECO:0000256" key="2">
    <source>
        <dbReference type="ARBA" id="ARBA00022741"/>
    </source>
</evidence>
<evidence type="ECO:0000313" key="6">
    <source>
        <dbReference type="Proteomes" id="UP001235760"/>
    </source>
</evidence>
<dbReference type="PANTHER" id="PTHR42708:SF1">
    <property type="entry name" value="GLIDING MOTILITY PROTEIN MGLA"/>
    <property type="match status" value="1"/>
</dbReference>
<dbReference type="RefSeq" id="WP_305749530.1">
    <property type="nucleotide sequence ID" value="NZ_JAUZEE010000004.1"/>
</dbReference>
<evidence type="ECO:0000256" key="3">
    <source>
        <dbReference type="ARBA" id="ARBA00022801"/>
    </source>
</evidence>
<dbReference type="Pfam" id="PF03029">
    <property type="entry name" value="ATP_bind_1"/>
    <property type="match status" value="1"/>
</dbReference>
<comment type="similarity">
    <text evidence="1">Belongs to the GPN-loop GTPase family.</text>
</comment>
<dbReference type="PRINTS" id="PR00449">
    <property type="entry name" value="RASTRNSFRMNG"/>
</dbReference>
<protein>
    <submittedName>
        <fullName evidence="5">ATP/GTP-binding protein</fullName>
    </submittedName>
</protein>